<reference evidence="3" key="2">
    <citation type="journal article" date="2022" name="Hortic Res">
        <title>The genome of Dioscorea zingiberensis sheds light on the biosynthesis, origin and evolution of the medicinally important diosgenin saponins.</title>
        <authorList>
            <person name="Li Y."/>
            <person name="Tan C."/>
            <person name="Li Z."/>
            <person name="Guo J."/>
            <person name="Li S."/>
            <person name="Chen X."/>
            <person name="Wang C."/>
            <person name="Dai X."/>
            <person name="Yang H."/>
            <person name="Song W."/>
            <person name="Hou L."/>
            <person name="Xu J."/>
            <person name="Tong Z."/>
            <person name="Xu A."/>
            <person name="Yuan X."/>
            <person name="Wang W."/>
            <person name="Yang Q."/>
            <person name="Chen L."/>
            <person name="Sun Z."/>
            <person name="Wang K."/>
            <person name="Pan B."/>
            <person name="Chen J."/>
            <person name="Bao Y."/>
            <person name="Liu F."/>
            <person name="Qi X."/>
            <person name="Gang D.R."/>
            <person name="Wen J."/>
            <person name="Li J."/>
        </authorList>
    </citation>
    <scope>NUCLEOTIDE SEQUENCE</scope>
    <source>
        <strain evidence="3">Dzin_1.0</strain>
    </source>
</reference>
<sequence>MEKQNKSSSEHCMLACDVHLHKFSNENRSEDEQFNIESNASYGKQDHLDRCDIKLARSNSMIYKALGDIAKGFLRDKFFNTKQYSGSKAVHDCKESTNIVEILDLMKESGPKLHDNPKLPLQKTEDDKLLVKAISMPGQCEESAFDDILHKQTENKFFTWKGEEKESKKSKGPNLTDELKPSKKLVVGEGIEKNTDTPSSSPHSHYSMEHQVDNRRVTFHLPVRKIISSLKHPTEESQKGKPFISMDVVLQIISSCFQDPGATIRPLGRNETVVKKSLLTFKRNTDANHDTDSSEKVRNHNKWKQKTLGYLLYEESFFSEEANNHRHENEILPTRKVFKSLGEALSLPEYKSISTKQENNSKDSEKGLLNNQLLNEVYTSDSMNSEGITETATMKENNSLNVCPPSKRYRKELKLQVPGNLIDKSRRLSYEAVHTVFEQAHDKHERNLRVFSKDLEYVRFLLEKSYISCSKLPERWISSSPQMLDPLLFSGQLVDEQKLLFDCVNEILEEIHDRHTIQSRVQKARMGANIIEEVCRGVVWHLNSQFPNTLEKLIRKDLDGKTWMNCGIFAEITVREIGDDILEVLTEESIWELLV</sequence>
<dbReference type="Pfam" id="PF14309">
    <property type="entry name" value="DUF4378"/>
    <property type="match status" value="1"/>
</dbReference>
<evidence type="ECO:0000256" key="1">
    <source>
        <dbReference type="SAM" id="MobiDB-lite"/>
    </source>
</evidence>
<dbReference type="PANTHER" id="PTHR47212:SF4">
    <property type="entry name" value="ADHESIN-LIKE PROTEIN, PUTATIVE (DUF3741)-RELATED"/>
    <property type="match status" value="1"/>
</dbReference>
<reference evidence="3" key="1">
    <citation type="submission" date="2021-03" db="EMBL/GenBank/DDBJ databases">
        <authorList>
            <person name="Li Z."/>
            <person name="Yang C."/>
        </authorList>
    </citation>
    <scope>NUCLEOTIDE SEQUENCE</scope>
    <source>
        <strain evidence="3">Dzin_1.0</strain>
        <tissue evidence="3">Leaf</tissue>
    </source>
</reference>
<keyword evidence="4" id="KW-1185">Reference proteome</keyword>
<dbReference type="InterPro" id="IPR025486">
    <property type="entry name" value="DUF4378"/>
</dbReference>
<dbReference type="PANTHER" id="PTHR47212">
    <property type="entry name" value="ADHESIN-LIKE PROTEIN, PUTATIVE (DUF3741)-RELATED"/>
    <property type="match status" value="1"/>
</dbReference>
<evidence type="ECO:0000259" key="2">
    <source>
        <dbReference type="Pfam" id="PF14309"/>
    </source>
</evidence>
<gene>
    <name evidence="3" type="ORF">J5N97_028915</name>
</gene>
<dbReference type="EMBL" id="JAGGNH010000009">
    <property type="protein sequence ID" value="KAJ0963793.1"/>
    <property type="molecule type" value="Genomic_DNA"/>
</dbReference>
<organism evidence="3 4">
    <name type="scientific">Dioscorea zingiberensis</name>
    <dbReference type="NCBI Taxonomy" id="325984"/>
    <lineage>
        <taxon>Eukaryota</taxon>
        <taxon>Viridiplantae</taxon>
        <taxon>Streptophyta</taxon>
        <taxon>Embryophyta</taxon>
        <taxon>Tracheophyta</taxon>
        <taxon>Spermatophyta</taxon>
        <taxon>Magnoliopsida</taxon>
        <taxon>Liliopsida</taxon>
        <taxon>Dioscoreales</taxon>
        <taxon>Dioscoreaceae</taxon>
        <taxon>Dioscorea</taxon>
    </lineage>
</organism>
<name>A0A9D5BZW8_9LILI</name>
<feature type="region of interest" description="Disordered" evidence="1">
    <location>
        <begin position="162"/>
        <end position="181"/>
    </location>
</feature>
<protein>
    <recommendedName>
        <fullName evidence="2">DUF4378 domain-containing protein</fullName>
    </recommendedName>
</protein>
<dbReference type="OrthoDB" id="770239at2759"/>
<evidence type="ECO:0000313" key="4">
    <source>
        <dbReference type="Proteomes" id="UP001085076"/>
    </source>
</evidence>
<evidence type="ECO:0000313" key="3">
    <source>
        <dbReference type="EMBL" id="KAJ0963793.1"/>
    </source>
</evidence>
<dbReference type="Proteomes" id="UP001085076">
    <property type="component" value="Miscellaneous, Linkage group lg09"/>
</dbReference>
<feature type="domain" description="DUF4378" evidence="2">
    <location>
        <begin position="454"/>
        <end position="588"/>
    </location>
</feature>
<proteinExistence type="predicted"/>
<comment type="caution">
    <text evidence="3">The sequence shown here is derived from an EMBL/GenBank/DDBJ whole genome shotgun (WGS) entry which is preliminary data.</text>
</comment>
<accession>A0A9D5BZW8</accession>
<dbReference type="AlphaFoldDB" id="A0A9D5BZW8"/>